<name>A0AAN8RUU2_POLSC</name>
<gene>
    <name evidence="1" type="ORF">RUM43_005643</name>
</gene>
<dbReference type="AlphaFoldDB" id="A0AAN8RUU2"/>
<dbReference type="Proteomes" id="UP001372834">
    <property type="component" value="Unassembled WGS sequence"/>
</dbReference>
<dbReference type="EMBL" id="JAWJWE010000037">
    <property type="protein sequence ID" value="KAK6625346.1"/>
    <property type="molecule type" value="Genomic_DNA"/>
</dbReference>
<accession>A0AAN8RUU2</accession>
<feature type="non-terminal residue" evidence="1">
    <location>
        <position position="96"/>
    </location>
</feature>
<organism evidence="1 2">
    <name type="scientific">Polyplax serrata</name>
    <name type="common">Common mouse louse</name>
    <dbReference type="NCBI Taxonomy" id="468196"/>
    <lineage>
        <taxon>Eukaryota</taxon>
        <taxon>Metazoa</taxon>
        <taxon>Ecdysozoa</taxon>
        <taxon>Arthropoda</taxon>
        <taxon>Hexapoda</taxon>
        <taxon>Insecta</taxon>
        <taxon>Pterygota</taxon>
        <taxon>Neoptera</taxon>
        <taxon>Paraneoptera</taxon>
        <taxon>Psocodea</taxon>
        <taxon>Troctomorpha</taxon>
        <taxon>Phthiraptera</taxon>
        <taxon>Anoplura</taxon>
        <taxon>Polyplacidae</taxon>
        <taxon>Polyplax</taxon>
    </lineage>
</organism>
<evidence type="ECO:0000313" key="2">
    <source>
        <dbReference type="Proteomes" id="UP001372834"/>
    </source>
</evidence>
<comment type="caution">
    <text evidence="1">The sequence shown here is derived from an EMBL/GenBank/DDBJ whole genome shotgun (WGS) entry which is preliminary data.</text>
</comment>
<sequence length="96" mass="11008">MITAIALEIARPAGGTRKHHQLYRAIPCLLREPFAYHTLIYTVRYKYKNSQTPENPSSDGRSLMKTRNVSFRLSTVFPFSPRPSIIPPARMIFEGE</sequence>
<evidence type="ECO:0000313" key="1">
    <source>
        <dbReference type="EMBL" id="KAK6625346.1"/>
    </source>
</evidence>
<proteinExistence type="predicted"/>
<reference evidence="1 2" key="1">
    <citation type="submission" date="2023-10" db="EMBL/GenBank/DDBJ databases">
        <title>Genomes of two closely related lineages of the louse Polyplax serrata with different host specificities.</title>
        <authorList>
            <person name="Martinu J."/>
            <person name="Tarabai H."/>
            <person name="Stefka J."/>
            <person name="Hypsa V."/>
        </authorList>
    </citation>
    <scope>NUCLEOTIDE SEQUENCE [LARGE SCALE GENOMIC DNA]</scope>
    <source>
        <strain evidence="1">HR10_N</strain>
    </source>
</reference>
<protein>
    <submittedName>
        <fullName evidence="1">Uncharacterized protein</fullName>
    </submittedName>
</protein>